<name>S4XJF2_9CORY</name>
<keyword evidence="2" id="KW-1185">Reference proteome</keyword>
<dbReference type="HOGENOM" id="CLU_2342041_0_0_11"/>
<dbReference type="AlphaFoldDB" id="S4XJF2"/>
<dbReference type="STRING" id="1200352.A606_05305"/>
<dbReference type="Proteomes" id="UP000014809">
    <property type="component" value="Chromosome"/>
</dbReference>
<accession>S4XJF2</accession>
<protein>
    <submittedName>
        <fullName evidence="1">Uncharacterized protein</fullName>
    </submittedName>
</protein>
<reference evidence="1 2" key="1">
    <citation type="submission" date="2012-06" db="EMBL/GenBank/DDBJ databases">
        <title>Complete genome sequence of Corynebacterium terpenotabidum Y-11 (=DSM 44721).</title>
        <authorList>
            <person name="Ruckert C."/>
            <person name="Albersmeier A."/>
            <person name="Al-Dilaimi A."/>
            <person name="Szczepanowski R."/>
            <person name="Kalinowski J."/>
        </authorList>
    </citation>
    <scope>NUCLEOTIDE SEQUENCE [LARGE SCALE GENOMIC DNA]</scope>
    <source>
        <strain evidence="1 2">Y-11</strain>
    </source>
</reference>
<dbReference type="KEGG" id="cter:A606_05305"/>
<sequence length="97" mass="9967">MRGGRHLRIVLLCAARSVRVLPSLRTLPLRPVVTLTTLLLAILLALLLPLLLTLPTTALSVALAFADRTTLQIDLVGSPVAGGAVAGAAGVLRPGGM</sequence>
<gene>
    <name evidence="1" type="ORF">A606_05305</name>
</gene>
<evidence type="ECO:0000313" key="2">
    <source>
        <dbReference type="Proteomes" id="UP000014809"/>
    </source>
</evidence>
<proteinExistence type="predicted"/>
<evidence type="ECO:0000313" key="1">
    <source>
        <dbReference type="EMBL" id="AGP30708.1"/>
    </source>
</evidence>
<organism evidence="1 2">
    <name type="scientific">Corynebacterium terpenotabidum Y-11</name>
    <dbReference type="NCBI Taxonomy" id="1200352"/>
    <lineage>
        <taxon>Bacteria</taxon>
        <taxon>Bacillati</taxon>
        <taxon>Actinomycetota</taxon>
        <taxon>Actinomycetes</taxon>
        <taxon>Mycobacteriales</taxon>
        <taxon>Corynebacteriaceae</taxon>
        <taxon>Corynebacterium</taxon>
    </lineage>
</organism>
<dbReference type="EMBL" id="CP003696">
    <property type="protein sequence ID" value="AGP30708.1"/>
    <property type="molecule type" value="Genomic_DNA"/>
</dbReference>